<keyword evidence="5" id="KW-0804">Transcription</keyword>
<feature type="compositionally biased region" description="Low complexity" evidence="6">
    <location>
        <begin position="520"/>
        <end position="530"/>
    </location>
</feature>
<dbReference type="GO" id="GO:0006352">
    <property type="term" value="P:DNA-templated transcription initiation"/>
    <property type="evidence" value="ECO:0007669"/>
    <property type="project" value="InterPro"/>
</dbReference>
<dbReference type="Gene3D" id="1.10.10.1320">
    <property type="entry name" value="Anti-sigma factor, zinc-finger domain"/>
    <property type="match status" value="1"/>
</dbReference>
<comment type="similarity">
    <text evidence="1">Belongs to the sigma-70 factor family. ECF subfamily.</text>
</comment>
<dbReference type="Gene3D" id="1.10.10.10">
    <property type="entry name" value="Winged helix-like DNA-binding domain superfamily/Winged helix DNA-binding domain"/>
    <property type="match status" value="1"/>
</dbReference>
<dbReference type="GO" id="GO:0016987">
    <property type="term" value="F:sigma factor activity"/>
    <property type="evidence" value="ECO:0007669"/>
    <property type="project" value="UniProtKB-KW"/>
</dbReference>
<dbReference type="EMBL" id="QURH01000227">
    <property type="protein sequence ID" value="RFU41176.1"/>
    <property type="molecule type" value="Genomic_DNA"/>
</dbReference>
<evidence type="ECO:0000313" key="10">
    <source>
        <dbReference type="Proteomes" id="UP000261811"/>
    </source>
</evidence>
<comment type="caution">
    <text evidence="9">The sequence shown here is derived from an EMBL/GenBank/DDBJ whole genome shotgun (WGS) entry which is preliminary data.</text>
</comment>
<evidence type="ECO:0000256" key="4">
    <source>
        <dbReference type="ARBA" id="ARBA00023125"/>
    </source>
</evidence>
<dbReference type="InterPro" id="IPR039425">
    <property type="entry name" value="RNA_pol_sigma-70-like"/>
</dbReference>
<dbReference type="Gene3D" id="1.10.1740.10">
    <property type="match status" value="1"/>
</dbReference>
<dbReference type="SUPFAM" id="SSF88659">
    <property type="entry name" value="Sigma3 and sigma4 domains of RNA polymerase sigma factors"/>
    <property type="match status" value="1"/>
</dbReference>
<feature type="region of interest" description="Disordered" evidence="6">
    <location>
        <begin position="750"/>
        <end position="778"/>
    </location>
</feature>
<dbReference type="InterPro" id="IPR014284">
    <property type="entry name" value="RNA_pol_sigma-70_dom"/>
</dbReference>
<feature type="domain" description="RNA polymerase sigma-70 region 2" evidence="7">
    <location>
        <begin position="114"/>
        <end position="181"/>
    </location>
</feature>
<feature type="compositionally biased region" description="Gly residues" evidence="6">
    <location>
        <begin position="34"/>
        <end position="79"/>
    </location>
</feature>
<accession>A0A372JMX5</accession>
<keyword evidence="4" id="KW-0238">DNA-binding</keyword>
<keyword evidence="2" id="KW-0805">Transcription regulation</keyword>
<reference evidence="9 10" key="1">
    <citation type="submission" date="2018-08" db="EMBL/GenBank/DDBJ databases">
        <title>Actinomadura jelena sp. nov., a novel Actinomycete isolated from soil in Chad.</title>
        <authorList>
            <person name="Shi L."/>
        </authorList>
    </citation>
    <scope>NUCLEOTIDE SEQUENCE [LARGE SCALE GENOMIC DNA]</scope>
    <source>
        <strain evidence="9 10">NEAU-G17</strain>
    </source>
</reference>
<evidence type="ECO:0000313" key="9">
    <source>
        <dbReference type="EMBL" id="RFU41176.1"/>
    </source>
</evidence>
<feature type="region of interest" description="Disordered" evidence="6">
    <location>
        <begin position="282"/>
        <end position="329"/>
    </location>
</feature>
<dbReference type="GO" id="GO:0003677">
    <property type="term" value="F:DNA binding"/>
    <property type="evidence" value="ECO:0007669"/>
    <property type="project" value="UniProtKB-KW"/>
</dbReference>
<organism evidence="9 10">
    <name type="scientific">Actinomadura logoneensis</name>
    <dbReference type="NCBI Taxonomy" id="2293572"/>
    <lineage>
        <taxon>Bacteria</taxon>
        <taxon>Bacillati</taxon>
        <taxon>Actinomycetota</taxon>
        <taxon>Actinomycetes</taxon>
        <taxon>Streptosporangiales</taxon>
        <taxon>Thermomonosporaceae</taxon>
        <taxon>Actinomadura</taxon>
    </lineage>
</organism>
<keyword evidence="3" id="KW-0731">Sigma factor</keyword>
<evidence type="ECO:0000259" key="7">
    <source>
        <dbReference type="Pfam" id="PF04542"/>
    </source>
</evidence>
<dbReference type="PANTHER" id="PTHR43133:SF8">
    <property type="entry name" value="RNA POLYMERASE SIGMA FACTOR HI_1459-RELATED"/>
    <property type="match status" value="1"/>
</dbReference>
<dbReference type="InterPro" id="IPR027383">
    <property type="entry name" value="Znf_put"/>
</dbReference>
<evidence type="ECO:0000259" key="8">
    <source>
        <dbReference type="Pfam" id="PF13490"/>
    </source>
</evidence>
<gene>
    <name evidence="9" type="ORF">DZF91_13280</name>
</gene>
<feature type="domain" description="Putative zinc-finger" evidence="8">
    <location>
        <begin position="392"/>
        <end position="425"/>
    </location>
</feature>
<feature type="region of interest" description="Disordered" evidence="6">
    <location>
        <begin position="506"/>
        <end position="573"/>
    </location>
</feature>
<dbReference type="Pfam" id="PF13490">
    <property type="entry name" value="zf-HC2"/>
    <property type="match status" value="1"/>
</dbReference>
<dbReference type="Pfam" id="PF04542">
    <property type="entry name" value="Sigma70_r2"/>
    <property type="match status" value="1"/>
</dbReference>
<feature type="region of interest" description="Disordered" evidence="6">
    <location>
        <begin position="1"/>
        <end position="85"/>
    </location>
</feature>
<dbReference type="InterPro" id="IPR013325">
    <property type="entry name" value="RNA_pol_sigma_r2"/>
</dbReference>
<feature type="compositionally biased region" description="Low complexity" evidence="6">
    <location>
        <begin position="282"/>
        <end position="295"/>
    </location>
</feature>
<keyword evidence="10" id="KW-1185">Reference proteome</keyword>
<dbReference type="InterPro" id="IPR041916">
    <property type="entry name" value="Anti_sigma_zinc_sf"/>
</dbReference>
<dbReference type="Proteomes" id="UP000261811">
    <property type="component" value="Unassembled WGS sequence"/>
</dbReference>
<dbReference type="InterPro" id="IPR013324">
    <property type="entry name" value="RNA_pol_sigma_r3/r4-like"/>
</dbReference>
<dbReference type="SUPFAM" id="SSF88946">
    <property type="entry name" value="Sigma2 domain of RNA polymerase sigma factors"/>
    <property type="match status" value="1"/>
</dbReference>
<sequence>MRRSVPGLFGGRPAAVLRLGGPVSETASEAAPPGGNGPEPGGAGGGREPGGNGPEPGGAGGGREPGGNGPEPGGAGGGREPGEAVDANAEVGEGSDAALIGRIREGDLTAYGVLYERHVAAARGLAHHLVGGDAAEDAVQDAFAKILDVLGRGGGPRSGFRPYLLTAVRRTVYDRYRGDRRLQSTDQIELFDPGTPFVDPALESLERTMIVRAFRSLPERWQAVLWHTAVEGEKPAEVAPILGLTANGVAALAYRAREGLCQAYLQMHVAASFSAREPSAIENAEAASADGPAEAAPRDVPQGTANVNAPRAGGRDIDASVPSPRHGDAETVKALGAGSASADGSTSRTSARARAVPQGDAAFTGHVHASQAIPAAAALPFGSAAVQVDEKCRPVLEMLGAYVRGGLAKRDTRRVEAHLDDCERCKALYGELSDINTALREVLGPLVLGGAVTAYLSAAAKGGLTGSGVWTWLRHLPKRQQQVLGAGGAAAVVAAGLALALTPVSSNRPFSSVHKPSLAAPPAARPVPGVQAPPPAKAKPPAAQPAPKPPANQPGSLPTPQPKPQAPHGQPPAEVIPAKLDISIGPMGSLVRNEPGIVGMAVRNSGSRPTADLVADVSFPPEVSFAGIATGRRSAFVKPLEAPGTGWSCRPIRIRTGGARCTHAGLPKGETASAYLRVQVGGTAPAGLPPTVTLHSGKQEFAARADRGVVTGGMPARFATDGKVRVTSVGNSLMSCDETMPNCKQAINRQGEEQDDDFWNMRPVDRDDDPSTKSSSAVRLALPPGSSVLWAGMYWSGVAKGSATAPVTARLRPPNGKYQTVSSSEVHSGRLPDFTAYQAFADVTGLVRAHGSGEWWGADVPAVRGASHYAGWSLVVAVKDPAAPLQQVVVLDGPHALGPTGDSSTGGNRADVPLGGFLAAARPAHIGLLGWEGDAGLHGDRLLLDGRPLTPTTGTRDADNVFDSSSLGALGPPLTFGTDVDEFATVLGRHSSLSIETTRDAVLLGVVTVAAPLRS</sequence>
<dbReference type="AlphaFoldDB" id="A0A372JMX5"/>
<evidence type="ECO:0000256" key="5">
    <source>
        <dbReference type="ARBA" id="ARBA00023163"/>
    </source>
</evidence>
<dbReference type="PANTHER" id="PTHR43133">
    <property type="entry name" value="RNA POLYMERASE ECF-TYPE SIGMA FACTO"/>
    <property type="match status" value="1"/>
</dbReference>
<evidence type="ECO:0000256" key="6">
    <source>
        <dbReference type="SAM" id="MobiDB-lite"/>
    </source>
</evidence>
<dbReference type="InterPro" id="IPR007627">
    <property type="entry name" value="RNA_pol_sigma70_r2"/>
</dbReference>
<dbReference type="OrthoDB" id="4990598at2"/>
<evidence type="ECO:0000256" key="1">
    <source>
        <dbReference type="ARBA" id="ARBA00010641"/>
    </source>
</evidence>
<feature type="compositionally biased region" description="Pro residues" evidence="6">
    <location>
        <begin position="531"/>
        <end position="565"/>
    </location>
</feature>
<dbReference type="InterPro" id="IPR036388">
    <property type="entry name" value="WH-like_DNA-bd_sf"/>
</dbReference>
<evidence type="ECO:0000256" key="3">
    <source>
        <dbReference type="ARBA" id="ARBA00023082"/>
    </source>
</evidence>
<protein>
    <submittedName>
        <fullName evidence="9">Sigma-70 family RNA polymerase sigma factor</fullName>
    </submittedName>
</protein>
<evidence type="ECO:0000256" key="2">
    <source>
        <dbReference type="ARBA" id="ARBA00023015"/>
    </source>
</evidence>
<name>A0A372JMX5_9ACTN</name>
<proteinExistence type="inferred from homology"/>
<dbReference type="NCBIfam" id="TIGR02937">
    <property type="entry name" value="sigma70-ECF"/>
    <property type="match status" value="1"/>
</dbReference>